<keyword evidence="1" id="KW-0732">Signal</keyword>
<evidence type="ECO:0000256" key="1">
    <source>
        <dbReference type="SAM" id="SignalP"/>
    </source>
</evidence>
<dbReference type="Pfam" id="PF09551">
    <property type="entry name" value="Spore_II_R"/>
    <property type="match status" value="1"/>
</dbReference>
<gene>
    <name evidence="2" type="ORF">BR63_01490</name>
</gene>
<organism evidence="2 3">
    <name type="scientific">Thermanaerosceptrum fracticalcis</name>
    <dbReference type="NCBI Taxonomy" id="1712410"/>
    <lineage>
        <taxon>Bacteria</taxon>
        <taxon>Bacillati</taxon>
        <taxon>Bacillota</taxon>
        <taxon>Clostridia</taxon>
        <taxon>Eubacteriales</taxon>
        <taxon>Peptococcaceae</taxon>
        <taxon>Thermanaerosceptrum</taxon>
    </lineage>
</organism>
<sequence length="193" mass="22352">MRKKLFILACLSAILAFGLAVMDTERQEPPYLRLHVLAHSDETRDQERKLLVRDFILEELAEPLQKANSHQAALQYVYEHLDDLGVKAQALLAETGYQKPVRVQMVVEKYPAMQYRDKLIPEGEYWSLKVTVGEGNGHNWWCVLYPPFCFLDISSAEAIPVKSGNQEKSEPLSMWQKFKNGYRQEIKKIWLAQ</sequence>
<evidence type="ECO:0008006" key="4">
    <source>
        <dbReference type="Google" id="ProtNLM"/>
    </source>
</evidence>
<dbReference type="OrthoDB" id="9793324at2"/>
<dbReference type="EMBL" id="CP045798">
    <property type="protein sequence ID" value="QNB45108.1"/>
    <property type="molecule type" value="Genomic_DNA"/>
</dbReference>
<dbReference type="InterPro" id="IPR014202">
    <property type="entry name" value="Spore_II_R"/>
</dbReference>
<dbReference type="Proteomes" id="UP000515847">
    <property type="component" value="Chromosome"/>
</dbReference>
<evidence type="ECO:0000313" key="2">
    <source>
        <dbReference type="EMBL" id="QNB45108.1"/>
    </source>
</evidence>
<dbReference type="RefSeq" id="WP_051965914.1">
    <property type="nucleotide sequence ID" value="NZ_CP045798.1"/>
</dbReference>
<evidence type="ECO:0000313" key="3">
    <source>
        <dbReference type="Proteomes" id="UP000515847"/>
    </source>
</evidence>
<dbReference type="AlphaFoldDB" id="A0A7G6DZ54"/>
<proteinExistence type="predicted"/>
<keyword evidence="3" id="KW-1185">Reference proteome</keyword>
<name>A0A7G6DZ54_THEFR</name>
<feature type="signal peptide" evidence="1">
    <location>
        <begin position="1"/>
        <end position="22"/>
    </location>
</feature>
<feature type="chain" id="PRO_5038582838" description="Stage II sporulation protein R" evidence="1">
    <location>
        <begin position="23"/>
        <end position="193"/>
    </location>
</feature>
<protein>
    <recommendedName>
        <fullName evidence="4">Stage II sporulation protein R</fullName>
    </recommendedName>
</protein>
<dbReference type="KEGG" id="tfr:BR63_01490"/>
<reference evidence="2 3" key="1">
    <citation type="journal article" date="2019" name="Front. Microbiol.">
        <title>Thermoanaerosceptrum fracticalcis gen. nov. sp. nov., a Novel Fumarate-Fermenting Microorganism From a Deep Fractured Carbonate Aquifer of the US Great Basin.</title>
        <authorList>
            <person name="Hamilton-Brehm S.D."/>
            <person name="Stewart L.E."/>
            <person name="Zavarin M."/>
            <person name="Caldwell M."/>
            <person name="Lawson P.A."/>
            <person name="Onstott T.C."/>
            <person name="Grzymski J."/>
            <person name="Neveux I."/>
            <person name="Lollar B.S."/>
            <person name="Russell C.E."/>
            <person name="Moser D.P."/>
        </authorList>
    </citation>
    <scope>NUCLEOTIDE SEQUENCE [LARGE SCALE GENOMIC DNA]</scope>
    <source>
        <strain evidence="2 3">DRI-13</strain>
    </source>
</reference>
<accession>A0A7G6DZ54</accession>